<dbReference type="AlphaFoldDB" id="A0A9N9KV08"/>
<gene>
    <name evidence="1" type="ORF">HYFRA_00004715</name>
</gene>
<dbReference type="InterPro" id="IPR036812">
    <property type="entry name" value="NAD(P)_OxRdtase_dom_sf"/>
</dbReference>
<name>A0A9N9KV08_9HELO</name>
<dbReference type="EMBL" id="CAJVRL010000057">
    <property type="protein sequence ID" value="CAG8954790.1"/>
    <property type="molecule type" value="Genomic_DNA"/>
</dbReference>
<proteinExistence type="predicted"/>
<sequence length="108" mass="12214">MSISRTFSIGREGQLLAFGLGTFQGDNGNEQVKNMMLAASKLGYRHFYTAAVYGSLSLSVQGHGKRLASDEENKPDTNLRMLTKLWIKAYEYCSWNMPIMDYELSQAY</sequence>
<protein>
    <recommendedName>
        <fullName evidence="3">NADP-dependent oxidoreductase domain-containing protein</fullName>
    </recommendedName>
</protein>
<dbReference type="OrthoDB" id="416253at2759"/>
<accession>A0A9N9KV08</accession>
<organism evidence="1 2">
    <name type="scientific">Hymenoscyphus fraxineus</name>
    <dbReference type="NCBI Taxonomy" id="746836"/>
    <lineage>
        <taxon>Eukaryota</taxon>
        <taxon>Fungi</taxon>
        <taxon>Dikarya</taxon>
        <taxon>Ascomycota</taxon>
        <taxon>Pezizomycotina</taxon>
        <taxon>Leotiomycetes</taxon>
        <taxon>Helotiales</taxon>
        <taxon>Helotiaceae</taxon>
        <taxon>Hymenoscyphus</taxon>
    </lineage>
</organism>
<dbReference type="Gene3D" id="3.20.20.100">
    <property type="entry name" value="NADP-dependent oxidoreductase domain"/>
    <property type="match status" value="1"/>
</dbReference>
<evidence type="ECO:0000313" key="2">
    <source>
        <dbReference type="Proteomes" id="UP000696280"/>
    </source>
</evidence>
<evidence type="ECO:0008006" key="3">
    <source>
        <dbReference type="Google" id="ProtNLM"/>
    </source>
</evidence>
<keyword evidence="2" id="KW-1185">Reference proteome</keyword>
<reference evidence="1" key="1">
    <citation type="submission" date="2021-07" db="EMBL/GenBank/DDBJ databases">
        <authorList>
            <person name="Durling M."/>
        </authorList>
    </citation>
    <scope>NUCLEOTIDE SEQUENCE</scope>
</reference>
<evidence type="ECO:0000313" key="1">
    <source>
        <dbReference type="EMBL" id="CAG8954790.1"/>
    </source>
</evidence>
<dbReference type="SUPFAM" id="SSF51430">
    <property type="entry name" value="NAD(P)-linked oxidoreductase"/>
    <property type="match status" value="1"/>
</dbReference>
<comment type="caution">
    <text evidence="1">The sequence shown here is derived from an EMBL/GenBank/DDBJ whole genome shotgun (WGS) entry which is preliminary data.</text>
</comment>
<dbReference type="Proteomes" id="UP000696280">
    <property type="component" value="Unassembled WGS sequence"/>
</dbReference>